<proteinExistence type="predicted"/>
<evidence type="ECO:0000313" key="1">
    <source>
        <dbReference type="EMBL" id="GAT24372.1"/>
    </source>
</evidence>
<dbReference type="EMBL" id="BCWF01000018">
    <property type="protein sequence ID" value="GAT24372.1"/>
    <property type="molecule type" value="Genomic_DNA"/>
</dbReference>
<comment type="caution">
    <text evidence="1">The sequence shown here is derived from an EMBL/GenBank/DDBJ whole genome shotgun (WGS) entry which is preliminary data.</text>
</comment>
<reference evidence="1 2" key="1">
    <citation type="journal article" date="2016" name="DNA Res.">
        <title>Genome sequence of Aspergillus luchuensis NBRC 4314.</title>
        <authorList>
            <person name="Yamada O."/>
            <person name="Machida M."/>
            <person name="Hosoyama A."/>
            <person name="Goto M."/>
            <person name="Takahashi T."/>
            <person name="Futagami T."/>
            <person name="Yamagata Y."/>
            <person name="Takeuchi M."/>
            <person name="Kobayashi T."/>
            <person name="Koike H."/>
            <person name="Abe K."/>
            <person name="Asai K."/>
            <person name="Arita M."/>
            <person name="Fujita N."/>
            <person name="Fukuda K."/>
            <person name="Higa K."/>
            <person name="Horikawa H."/>
            <person name="Ishikawa T."/>
            <person name="Jinno K."/>
            <person name="Kato Y."/>
            <person name="Kirimura K."/>
            <person name="Mizutani O."/>
            <person name="Nakasone K."/>
            <person name="Sano M."/>
            <person name="Shiraishi Y."/>
            <person name="Tsukahara M."/>
            <person name="Gomi K."/>
        </authorList>
    </citation>
    <scope>NUCLEOTIDE SEQUENCE [LARGE SCALE GENOMIC DNA]</scope>
    <source>
        <strain evidence="1 2">RIB 2604</strain>
    </source>
</reference>
<protein>
    <submittedName>
        <fullName evidence="1">Prohibitin</fullName>
    </submittedName>
</protein>
<dbReference type="AlphaFoldDB" id="A0A146FFJ4"/>
<gene>
    <name evidence="1" type="ORF">RIB2604_01801990</name>
</gene>
<reference evidence="2" key="2">
    <citation type="submission" date="2016-02" db="EMBL/GenBank/DDBJ databases">
        <title>Genome sequencing of Aspergillus luchuensis NBRC 4314.</title>
        <authorList>
            <person name="Yamada O."/>
        </authorList>
    </citation>
    <scope>NUCLEOTIDE SEQUENCE [LARGE SCALE GENOMIC DNA]</scope>
    <source>
        <strain evidence="2">RIB 2604</strain>
    </source>
</reference>
<organism evidence="1 2">
    <name type="scientific">Aspergillus kawachii</name>
    <name type="common">White koji mold</name>
    <name type="synonym">Aspergillus awamori var. kawachi</name>
    <dbReference type="NCBI Taxonomy" id="1069201"/>
    <lineage>
        <taxon>Eukaryota</taxon>
        <taxon>Fungi</taxon>
        <taxon>Dikarya</taxon>
        <taxon>Ascomycota</taxon>
        <taxon>Pezizomycotina</taxon>
        <taxon>Eurotiomycetes</taxon>
        <taxon>Eurotiomycetidae</taxon>
        <taxon>Eurotiales</taxon>
        <taxon>Aspergillaceae</taxon>
        <taxon>Aspergillus</taxon>
        <taxon>Aspergillus subgen. Circumdati</taxon>
    </lineage>
</organism>
<dbReference type="Proteomes" id="UP000075230">
    <property type="component" value="Unassembled WGS sequence"/>
</dbReference>
<name>A0A146FFJ4_ASPKA</name>
<accession>A0A146FFJ4</accession>
<sequence length="118" mass="13840">MDDVWPANLRDILRRKAVKCRAVSRLGDSRERPRMVGTLLLVRSLALIMLRWRACHALEPLSLPFDFQPYAELCSLRLLLRIFCGTSQQALWKNSADQYLTTRQVIQEDHKTQRPHRL</sequence>
<evidence type="ECO:0000313" key="2">
    <source>
        <dbReference type="Proteomes" id="UP000075230"/>
    </source>
</evidence>